<evidence type="ECO:0000313" key="3">
    <source>
        <dbReference type="Proteomes" id="UP000265618"/>
    </source>
</evidence>
<sequence>MLHETTGALKREVYAAFRRAQLLSMELGRLVSAEDARADPEVDSMQAELDQLESDLVAKQDELSTVIQEQQSLSEAEARLDRQRDMYYTNVNQVTH</sequence>
<name>A0A9K3DA26_9EUKA</name>
<comment type="caution">
    <text evidence="2">The sequence shown here is derived from an EMBL/GenBank/DDBJ whole genome shotgun (WGS) entry which is preliminary data.</text>
</comment>
<proteinExistence type="predicted"/>
<keyword evidence="3" id="KW-1185">Reference proteome</keyword>
<reference evidence="2 3" key="1">
    <citation type="journal article" date="2018" name="PLoS ONE">
        <title>The draft genome of Kipferlia bialata reveals reductive genome evolution in fornicate parasites.</title>
        <authorList>
            <person name="Tanifuji G."/>
            <person name="Takabayashi S."/>
            <person name="Kume K."/>
            <person name="Takagi M."/>
            <person name="Nakayama T."/>
            <person name="Kamikawa R."/>
            <person name="Inagaki Y."/>
            <person name="Hashimoto T."/>
        </authorList>
    </citation>
    <scope>NUCLEOTIDE SEQUENCE [LARGE SCALE GENOMIC DNA]</scope>
    <source>
        <strain evidence="2">NY0173</strain>
    </source>
</reference>
<keyword evidence="1" id="KW-0175">Coiled coil</keyword>
<organism evidence="2 3">
    <name type="scientific">Kipferlia bialata</name>
    <dbReference type="NCBI Taxonomy" id="797122"/>
    <lineage>
        <taxon>Eukaryota</taxon>
        <taxon>Metamonada</taxon>
        <taxon>Carpediemonas-like organisms</taxon>
        <taxon>Kipferlia</taxon>
    </lineage>
</organism>
<accession>A0A9K3DA26</accession>
<feature type="coiled-coil region" evidence="1">
    <location>
        <begin position="42"/>
        <end position="86"/>
    </location>
</feature>
<dbReference type="Proteomes" id="UP000265618">
    <property type="component" value="Unassembled WGS sequence"/>
</dbReference>
<dbReference type="EMBL" id="BDIP01005811">
    <property type="protein sequence ID" value="GIQ90139.1"/>
    <property type="molecule type" value="Genomic_DNA"/>
</dbReference>
<evidence type="ECO:0000313" key="2">
    <source>
        <dbReference type="EMBL" id="GIQ90139.1"/>
    </source>
</evidence>
<dbReference type="AlphaFoldDB" id="A0A9K3DA26"/>
<feature type="non-terminal residue" evidence="2">
    <location>
        <position position="1"/>
    </location>
</feature>
<protein>
    <submittedName>
        <fullName evidence="2">Uncharacterized protein</fullName>
    </submittedName>
</protein>
<gene>
    <name evidence="2" type="ORF">KIPB_012814</name>
</gene>
<evidence type="ECO:0000256" key="1">
    <source>
        <dbReference type="SAM" id="Coils"/>
    </source>
</evidence>